<sequence>MTTDERALIRAAMQRLLEGIPLRSDGALTVVGLVAEAGSPVKRHHLTHKHTDLRDEFNARVRAKGFVPESETKLRAEKRDLEAKLEASENTRSDLQDQVEVLLRYNNALSIERDQLIKTIEGGLGGNITHIKRPRRT</sequence>
<name>A0ABP8VND9_9MICO</name>
<keyword evidence="3" id="KW-1185">Reference proteome</keyword>
<reference evidence="3" key="1">
    <citation type="journal article" date="2019" name="Int. J. Syst. Evol. Microbiol.">
        <title>The Global Catalogue of Microorganisms (GCM) 10K type strain sequencing project: providing services to taxonomists for standard genome sequencing and annotation.</title>
        <authorList>
            <consortium name="The Broad Institute Genomics Platform"/>
            <consortium name="The Broad Institute Genome Sequencing Center for Infectious Disease"/>
            <person name="Wu L."/>
            <person name="Ma J."/>
        </authorList>
    </citation>
    <scope>NUCLEOTIDE SEQUENCE [LARGE SCALE GENOMIC DNA]</scope>
    <source>
        <strain evidence="3">JCM 18956</strain>
    </source>
</reference>
<dbReference type="EMBL" id="BAABLM010000001">
    <property type="protein sequence ID" value="GAA4666503.1"/>
    <property type="molecule type" value="Genomic_DNA"/>
</dbReference>
<gene>
    <name evidence="2" type="ORF">GCM10025780_05300</name>
</gene>
<evidence type="ECO:0000313" key="2">
    <source>
        <dbReference type="EMBL" id="GAA4666503.1"/>
    </source>
</evidence>
<dbReference type="RefSeq" id="WP_345372907.1">
    <property type="nucleotide sequence ID" value="NZ_BAABLM010000001.1"/>
</dbReference>
<proteinExistence type="predicted"/>
<evidence type="ECO:0000313" key="3">
    <source>
        <dbReference type="Proteomes" id="UP001501295"/>
    </source>
</evidence>
<comment type="caution">
    <text evidence="2">The sequence shown here is derived from an EMBL/GenBank/DDBJ whole genome shotgun (WGS) entry which is preliminary data.</text>
</comment>
<protein>
    <submittedName>
        <fullName evidence="2">Uncharacterized protein</fullName>
    </submittedName>
</protein>
<evidence type="ECO:0000256" key="1">
    <source>
        <dbReference type="SAM" id="Coils"/>
    </source>
</evidence>
<feature type="coiled-coil region" evidence="1">
    <location>
        <begin position="71"/>
        <end position="98"/>
    </location>
</feature>
<organism evidence="2 3">
    <name type="scientific">Frondihabitans cladoniiphilus</name>
    <dbReference type="NCBI Taxonomy" id="715785"/>
    <lineage>
        <taxon>Bacteria</taxon>
        <taxon>Bacillati</taxon>
        <taxon>Actinomycetota</taxon>
        <taxon>Actinomycetes</taxon>
        <taxon>Micrococcales</taxon>
        <taxon>Microbacteriaceae</taxon>
        <taxon>Frondihabitans</taxon>
    </lineage>
</organism>
<accession>A0ABP8VND9</accession>
<dbReference type="Proteomes" id="UP001501295">
    <property type="component" value="Unassembled WGS sequence"/>
</dbReference>
<keyword evidence="1" id="KW-0175">Coiled coil</keyword>